<keyword evidence="7" id="KW-0732">Signal</keyword>
<sequence length="427" mass="43851">MLQNYSPHSRPRGRYRRAGALALAGTLAVLTACTPSGAPQPPRTELTASGPATAPPSSASLSVTTPAATATPSAAPKPRPTATPATPENTLASLSLEQRVGQLFMVGANAGGSDSDAVAELLGRHIGNFYLAGRSQAGVAPTAAVVASLRAAAKQSGNNVPLSVATDQEGGYVQVLRGPGFSEIPTALAQSASTPAQLRSRARAWGAELLRAGVDVDLAPVLDTVPGAAFGPANAPIGYFQREYGYTPSSVSALGNAFASGLRDAGVAPVVKHYPGLGRVTLNTDTSGNVRDTATTRTDPYLAPFTAAIRGGVRWVMVSNAYYDRIDSERPAPFSPVVMRTMLRSDAGFTGIIVSDDLCNAAQLAPWTVGQRAGNFIAAGGTVVLCANTADVPAMYGEVLRRATAEPAFRKAVDAAALTVLRVKAGK</sequence>
<feature type="chain" id="PRO_5043971709" description="beta-N-acetylhexosaminidase" evidence="7">
    <location>
        <begin position="39"/>
        <end position="427"/>
    </location>
</feature>
<dbReference type="Proteomes" id="UP000182130">
    <property type="component" value="Unassembled WGS sequence"/>
</dbReference>
<evidence type="ECO:0000256" key="3">
    <source>
        <dbReference type="ARBA" id="ARBA00012663"/>
    </source>
</evidence>
<reference evidence="10" key="1">
    <citation type="submission" date="2016-10" db="EMBL/GenBank/DDBJ databases">
        <authorList>
            <person name="Varghese N."/>
            <person name="Submissions S."/>
        </authorList>
    </citation>
    <scope>NUCLEOTIDE SEQUENCE [LARGE SCALE GENOMIC DNA]</scope>
    <source>
        <strain evidence="10">CGMCC 1.10783</strain>
    </source>
</reference>
<dbReference type="GO" id="GO:0004563">
    <property type="term" value="F:beta-N-acetylhexosaminidase activity"/>
    <property type="evidence" value="ECO:0007669"/>
    <property type="project" value="UniProtKB-EC"/>
</dbReference>
<dbReference type="InterPro" id="IPR001764">
    <property type="entry name" value="Glyco_hydro_3_N"/>
</dbReference>
<dbReference type="Gene3D" id="3.20.20.300">
    <property type="entry name" value="Glycoside hydrolase, family 3, N-terminal domain"/>
    <property type="match status" value="1"/>
</dbReference>
<dbReference type="InterPro" id="IPR017853">
    <property type="entry name" value="GH"/>
</dbReference>
<dbReference type="GO" id="GO:0005975">
    <property type="term" value="P:carbohydrate metabolic process"/>
    <property type="evidence" value="ECO:0007669"/>
    <property type="project" value="InterPro"/>
</dbReference>
<evidence type="ECO:0000256" key="6">
    <source>
        <dbReference type="SAM" id="MobiDB-lite"/>
    </source>
</evidence>
<evidence type="ECO:0000313" key="10">
    <source>
        <dbReference type="Proteomes" id="UP000182130"/>
    </source>
</evidence>
<dbReference type="STRING" id="1045773.SAMN05216555_10595"/>
<comment type="similarity">
    <text evidence="2">Belongs to the glycosyl hydrolase 3 family.</text>
</comment>
<dbReference type="InterPro" id="IPR050226">
    <property type="entry name" value="NagZ_Beta-hexosaminidase"/>
</dbReference>
<accession>A0A1G8P8N5</accession>
<dbReference type="Pfam" id="PF00933">
    <property type="entry name" value="Glyco_hydro_3"/>
    <property type="match status" value="1"/>
</dbReference>
<keyword evidence="5" id="KW-0326">Glycosidase</keyword>
<evidence type="ECO:0000256" key="4">
    <source>
        <dbReference type="ARBA" id="ARBA00022801"/>
    </source>
</evidence>
<evidence type="ECO:0000313" key="9">
    <source>
        <dbReference type="EMBL" id="SDI88777.1"/>
    </source>
</evidence>
<dbReference type="EMBL" id="FNEI01000005">
    <property type="protein sequence ID" value="SDI88777.1"/>
    <property type="molecule type" value="Genomic_DNA"/>
</dbReference>
<proteinExistence type="inferred from homology"/>
<dbReference type="GO" id="GO:0009254">
    <property type="term" value="P:peptidoglycan turnover"/>
    <property type="evidence" value="ECO:0007669"/>
    <property type="project" value="TreeGrafter"/>
</dbReference>
<keyword evidence="4" id="KW-0378">Hydrolase</keyword>
<dbReference type="EC" id="3.2.1.52" evidence="3"/>
<comment type="catalytic activity">
    <reaction evidence="1">
        <text>Hydrolysis of terminal non-reducing N-acetyl-D-hexosamine residues in N-acetyl-beta-D-hexosaminides.</text>
        <dbReference type="EC" id="3.2.1.52"/>
    </reaction>
</comment>
<evidence type="ECO:0000256" key="2">
    <source>
        <dbReference type="ARBA" id="ARBA00005336"/>
    </source>
</evidence>
<evidence type="ECO:0000259" key="8">
    <source>
        <dbReference type="Pfam" id="PF00933"/>
    </source>
</evidence>
<keyword evidence="10" id="KW-1185">Reference proteome</keyword>
<feature type="compositionally biased region" description="Low complexity" evidence="6">
    <location>
        <begin position="47"/>
        <end position="74"/>
    </location>
</feature>
<dbReference type="PANTHER" id="PTHR30480">
    <property type="entry name" value="BETA-HEXOSAMINIDASE-RELATED"/>
    <property type="match status" value="1"/>
</dbReference>
<evidence type="ECO:0000256" key="5">
    <source>
        <dbReference type="ARBA" id="ARBA00023295"/>
    </source>
</evidence>
<name>A0A1G8P8N5_9MICC</name>
<feature type="region of interest" description="Disordered" evidence="6">
    <location>
        <begin position="33"/>
        <end position="87"/>
    </location>
</feature>
<dbReference type="SUPFAM" id="SSF51445">
    <property type="entry name" value="(Trans)glycosidases"/>
    <property type="match status" value="1"/>
</dbReference>
<dbReference type="InterPro" id="IPR036962">
    <property type="entry name" value="Glyco_hydro_3_N_sf"/>
</dbReference>
<feature type="domain" description="Glycoside hydrolase family 3 N-terminal" evidence="8">
    <location>
        <begin position="96"/>
        <end position="399"/>
    </location>
</feature>
<evidence type="ECO:0000256" key="7">
    <source>
        <dbReference type="SAM" id="SignalP"/>
    </source>
</evidence>
<feature type="signal peptide" evidence="7">
    <location>
        <begin position="1"/>
        <end position="38"/>
    </location>
</feature>
<gene>
    <name evidence="9" type="ORF">SAMN05216555_10595</name>
</gene>
<dbReference type="PANTHER" id="PTHR30480:SF13">
    <property type="entry name" value="BETA-HEXOSAMINIDASE"/>
    <property type="match status" value="1"/>
</dbReference>
<dbReference type="OrthoDB" id="9805821at2"/>
<protein>
    <recommendedName>
        <fullName evidence="3">beta-N-acetylhexosaminidase</fullName>
        <ecNumber evidence="3">3.2.1.52</ecNumber>
    </recommendedName>
</protein>
<organism evidence="9 10">
    <name type="scientific">Arthrobacter cupressi</name>
    <dbReference type="NCBI Taxonomy" id="1045773"/>
    <lineage>
        <taxon>Bacteria</taxon>
        <taxon>Bacillati</taxon>
        <taxon>Actinomycetota</taxon>
        <taxon>Actinomycetes</taxon>
        <taxon>Micrococcales</taxon>
        <taxon>Micrococcaceae</taxon>
        <taxon>Arthrobacter</taxon>
    </lineage>
</organism>
<dbReference type="RefSeq" id="WP_074588251.1">
    <property type="nucleotide sequence ID" value="NZ_FNEI01000005.1"/>
</dbReference>
<evidence type="ECO:0000256" key="1">
    <source>
        <dbReference type="ARBA" id="ARBA00001231"/>
    </source>
</evidence>
<dbReference type="AlphaFoldDB" id="A0A1G8P8N5"/>